<keyword evidence="2" id="KW-1185">Reference proteome</keyword>
<dbReference type="Proteomes" id="UP000814128">
    <property type="component" value="Unassembled WGS sequence"/>
</dbReference>
<gene>
    <name evidence="1" type="ORF">K488DRAFT_92922</name>
</gene>
<organism evidence="1 2">
    <name type="scientific">Vararia minispora EC-137</name>
    <dbReference type="NCBI Taxonomy" id="1314806"/>
    <lineage>
        <taxon>Eukaryota</taxon>
        <taxon>Fungi</taxon>
        <taxon>Dikarya</taxon>
        <taxon>Basidiomycota</taxon>
        <taxon>Agaricomycotina</taxon>
        <taxon>Agaricomycetes</taxon>
        <taxon>Russulales</taxon>
        <taxon>Lachnocladiaceae</taxon>
        <taxon>Vararia</taxon>
    </lineage>
</organism>
<evidence type="ECO:0000313" key="1">
    <source>
        <dbReference type="EMBL" id="KAI0026288.1"/>
    </source>
</evidence>
<accession>A0ACB8Q3P9</accession>
<dbReference type="EMBL" id="MU274896">
    <property type="protein sequence ID" value="KAI0026288.1"/>
    <property type="molecule type" value="Genomic_DNA"/>
</dbReference>
<protein>
    <submittedName>
        <fullName evidence="1">Uncharacterized protein</fullName>
    </submittedName>
</protein>
<comment type="caution">
    <text evidence="1">The sequence shown here is derived from an EMBL/GenBank/DDBJ whole genome shotgun (WGS) entry which is preliminary data.</text>
</comment>
<evidence type="ECO:0000313" key="2">
    <source>
        <dbReference type="Proteomes" id="UP000814128"/>
    </source>
</evidence>
<sequence>MLHSPLLSPHAGVPSTASHSSPFTLFAPPSAISHDQTAPPLTIKRPPDRSFTRLPSRLPSAAAPLPRSLTPLLRPATSSPTHPYERTTLNLSLPTVLLHTLGRAPLPTCPRPASAPAHRTTMSLSLPTHVSAGPVDFLSSQFPRTRPALTFFVQHLRSFDASLLCSLSSPWLSMPPKP</sequence>
<proteinExistence type="predicted"/>
<reference evidence="1" key="1">
    <citation type="submission" date="2021-02" db="EMBL/GenBank/DDBJ databases">
        <authorList>
            <consortium name="DOE Joint Genome Institute"/>
            <person name="Ahrendt S."/>
            <person name="Looney B.P."/>
            <person name="Miyauchi S."/>
            <person name="Morin E."/>
            <person name="Drula E."/>
            <person name="Courty P.E."/>
            <person name="Chicoki N."/>
            <person name="Fauchery L."/>
            <person name="Kohler A."/>
            <person name="Kuo A."/>
            <person name="Labutti K."/>
            <person name="Pangilinan J."/>
            <person name="Lipzen A."/>
            <person name="Riley R."/>
            <person name="Andreopoulos W."/>
            <person name="He G."/>
            <person name="Johnson J."/>
            <person name="Barry K.W."/>
            <person name="Grigoriev I.V."/>
            <person name="Nagy L."/>
            <person name="Hibbett D."/>
            <person name="Henrissat B."/>
            <person name="Matheny P.B."/>
            <person name="Labbe J."/>
            <person name="Martin F."/>
        </authorList>
    </citation>
    <scope>NUCLEOTIDE SEQUENCE</scope>
    <source>
        <strain evidence="1">EC-137</strain>
    </source>
</reference>
<reference evidence="1" key="2">
    <citation type="journal article" date="2022" name="New Phytol.">
        <title>Evolutionary transition to the ectomycorrhizal habit in the genomes of a hyperdiverse lineage of mushroom-forming fungi.</title>
        <authorList>
            <person name="Looney B."/>
            <person name="Miyauchi S."/>
            <person name="Morin E."/>
            <person name="Drula E."/>
            <person name="Courty P.E."/>
            <person name="Kohler A."/>
            <person name="Kuo A."/>
            <person name="LaButti K."/>
            <person name="Pangilinan J."/>
            <person name="Lipzen A."/>
            <person name="Riley R."/>
            <person name="Andreopoulos W."/>
            <person name="He G."/>
            <person name="Johnson J."/>
            <person name="Nolan M."/>
            <person name="Tritt A."/>
            <person name="Barry K.W."/>
            <person name="Grigoriev I.V."/>
            <person name="Nagy L.G."/>
            <person name="Hibbett D."/>
            <person name="Henrissat B."/>
            <person name="Matheny P.B."/>
            <person name="Labbe J."/>
            <person name="Martin F.M."/>
        </authorList>
    </citation>
    <scope>NUCLEOTIDE SEQUENCE</scope>
    <source>
        <strain evidence="1">EC-137</strain>
    </source>
</reference>
<name>A0ACB8Q3P9_9AGAM</name>